<dbReference type="SUPFAM" id="SSF56235">
    <property type="entry name" value="N-terminal nucleophile aminohydrolases (Ntn hydrolases)"/>
    <property type="match status" value="1"/>
</dbReference>
<dbReference type="AlphaFoldDB" id="A0A5P9NGC9"/>
<evidence type="ECO:0000256" key="5">
    <source>
        <dbReference type="ARBA" id="ARBA00022840"/>
    </source>
</evidence>
<dbReference type="PANTHER" id="PTHR43284:SF1">
    <property type="entry name" value="ASPARAGINE SYNTHETASE"/>
    <property type="match status" value="1"/>
</dbReference>
<dbReference type="GO" id="GO:0005524">
    <property type="term" value="F:ATP binding"/>
    <property type="evidence" value="ECO:0007669"/>
    <property type="project" value="UniProtKB-KW"/>
</dbReference>
<dbReference type="GO" id="GO:0006529">
    <property type="term" value="P:asparagine biosynthetic process"/>
    <property type="evidence" value="ECO:0007669"/>
    <property type="project" value="InterPro"/>
</dbReference>
<dbReference type="PIRSF" id="PIRSF001589">
    <property type="entry name" value="Asn_synthetase_glu-h"/>
    <property type="match status" value="1"/>
</dbReference>
<organism evidence="9 10">
    <name type="scientific">Halioglobus maricola</name>
    <dbReference type="NCBI Taxonomy" id="2601894"/>
    <lineage>
        <taxon>Bacteria</taxon>
        <taxon>Pseudomonadati</taxon>
        <taxon>Pseudomonadota</taxon>
        <taxon>Gammaproteobacteria</taxon>
        <taxon>Cellvibrionales</taxon>
        <taxon>Halieaceae</taxon>
        <taxon>Halioglobus</taxon>
    </lineage>
</organism>
<protein>
    <recommendedName>
        <fullName evidence="3">asparagine synthase (glutamine-hydrolyzing)</fullName>
        <ecNumber evidence="3">6.3.5.4</ecNumber>
    </recommendedName>
</protein>
<keyword evidence="5" id="KW-0067">ATP-binding</keyword>
<dbReference type="Pfam" id="PF00733">
    <property type="entry name" value="Asn_synthase"/>
    <property type="match status" value="1"/>
</dbReference>
<keyword evidence="4" id="KW-0547">Nucleotide-binding</keyword>
<keyword evidence="10" id="KW-1185">Reference proteome</keyword>
<dbReference type="EC" id="6.3.5.4" evidence="3"/>
<evidence type="ECO:0000313" key="9">
    <source>
        <dbReference type="EMBL" id="QFU74599.1"/>
    </source>
</evidence>
<dbReference type="SUPFAM" id="SSF52402">
    <property type="entry name" value="Adenine nucleotide alpha hydrolases-like"/>
    <property type="match status" value="1"/>
</dbReference>
<evidence type="ECO:0000256" key="2">
    <source>
        <dbReference type="ARBA" id="ARBA00005752"/>
    </source>
</evidence>
<gene>
    <name evidence="9" type="ORF">EY643_02425</name>
</gene>
<proteinExistence type="inferred from homology"/>
<dbReference type="InterPro" id="IPR014729">
    <property type="entry name" value="Rossmann-like_a/b/a_fold"/>
</dbReference>
<evidence type="ECO:0000259" key="8">
    <source>
        <dbReference type="Pfam" id="PF13537"/>
    </source>
</evidence>
<evidence type="ECO:0000256" key="1">
    <source>
        <dbReference type="ARBA" id="ARBA00005187"/>
    </source>
</evidence>
<accession>A0A5P9NGC9</accession>
<dbReference type="InterPro" id="IPR051786">
    <property type="entry name" value="ASN_synthetase/amidase"/>
</dbReference>
<evidence type="ECO:0000256" key="4">
    <source>
        <dbReference type="ARBA" id="ARBA00022741"/>
    </source>
</evidence>
<name>A0A5P9NGC9_9GAMM</name>
<dbReference type="Proteomes" id="UP000326287">
    <property type="component" value="Chromosome"/>
</dbReference>
<feature type="domain" description="Glutamine amidotransferase type-2" evidence="8">
    <location>
        <begin position="51"/>
        <end position="116"/>
    </location>
</feature>
<evidence type="ECO:0000256" key="3">
    <source>
        <dbReference type="ARBA" id="ARBA00012737"/>
    </source>
</evidence>
<dbReference type="Pfam" id="PF13537">
    <property type="entry name" value="GATase_7"/>
    <property type="match status" value="1"/>
</dbReference>
<dbReference type="Gene3D" id="3.40.50.620">
    <property type="entry name" value="HUPs"/>
    <property type="match status" value="2"/>
</dbReference>
<dbReference type="InterPro" id="IPR029055">
    <property type="entry name" value="Ntn_hydrolases_N"/>
</dbReference>
<comment type="pathway">
    <text evidence="1">Amino-acid biosynthesis; L-asparagine biosynthesis; L-asparagine from L-aspartate (L-Gln route): step 1/1.</text>
</comment>
<dbReference type="RefSeq" id="WP_152660711.1">
    <property type="nucleotide sequence ID" value="NZ_CP036422.1"/>
</dbReference>
<reference evidence="9 10" key="1">
    <citation type="submission" date="2019-02" db="EMBL/GenBank/DDBJ databases">
        <authorList>
            <person name="Li S.-H."/>
        </authorList>
    </citation>
    <scope>NUCLEOTIDE SEQUENCE [LARGE SCALE GENOMIC DNA]</scope>
    <source>
        <strain evidence="9 10">IMCC14385</strain>
    </source>
</reference>
<evidence type="ECO:0000259" key="7">
    <source>
        <dbReference type="Pfam" id="PF00733"/>
    </source>
</evidence>
<evidence type="ECO:0000256" key="6">
    <source>
        <dbReference type="ARBA" id="ARBA00048741"/>
    </source>
</evidence>
<comment type="similarity">
    <text evidence="2">Belongs to the asparagine synthetase family.</text>
</comment>
<dbReference type="InterPro" id="IPR001962">
    <property type="entry name" value="Asn_synthase"/>
</dbReference>
<dbReference type="EMBL" id="CP036422">
    <property type="protein sequence ID" value="QFU74599.1"/>
    <property type="molecule type" value="Genomic_DNA"/>
</dbReference>
<dbReference type="KEGG" id="halc:EY643_02425"/>
<sequence>MSALLAHMAPDIEPTCGPAQIEIEAGSGLKIAATARLDVGGQVLSGTAAAMHILQAYRERGPDAPRHLLGEFSFAIWDNARGIFFCARDHLGVKPFYYTAAPRSFACATDQTALLALPWVQQDLNEARVADFLHGWLERLDQTSTFYRSVARLPPGSWLKVTADGKLLQQRYWQLEPGEPLALPDQGAYNEALLEYFTRAVERRLANEGDTGVALSGGVDSGAIVAVARNLEHFQHTQKLHTFSGVAEDDQHCQETMRLRGVVAQGGVTPHYLAPSQAPTLNENWPLQRKTCEPFDAHMNFYALCCQAAAGANVSIMLDGVDDVIMDNVDSYPAYLIRSGRWLCAWHEISARSVLTGGAQTKSYLLKRHLREQPGMRQLLAWRNQRASRAVDPVTAAVRGTLINPDLARRVDLPGRLQALEATWPAGLSATMAEANCADINHPFLTVALERYHRVASNFGIEPRHPWLDRELVEWAIRLPWQQRNQHGWTKYLVRQAMQGKLPSESLTQVDNAHVGWAITEARYKSMAPYLDGSLDDVAWAIDVPRLNASNDPELRWRALALIQWLRQ</sequence>
<dbReference type="InterPro" id="IPR017932">
    <property type="entry name" value="GATase_2_dom"/>
</dbReference>
<comment type="catalytic activity">
    <reaction evidence="6">
        <text>L-aspartate + L-glutamine + ATP + H2O = L-asparagine + L-glutamate + AMP + diphosphate + H(+)</text>
        <dbReference type="Rhea" id="RHEA:12228"/>
        <dbReference type="ChEBI" id="CHEBI:15377"/>
        <dbReference type="ChEBI" id="CHEBI:15378"/>
        <dbReference type="ChEBI" id="CHEBI:29985"/>
        <dbReference type="ChEBI" id="CHEBI:29991"/>
        <dbReference type="ChEBI" id="CHEBI:30616"/>
        <dbReference type="ChEBI" id="CHEBI:33019"/>
        <dbReference type="ChEBI" id="CHEBI:58048"/>
        <dbReference type="ChEBI" id="CHEBI:58359"/>
        <dbReference type="ChEBI" id="CHEBI:456215"/>
        <dbReference type="EC" id="6.3.5.4"/>
    </reaction>
</comment>
<dbReference type="OrthoDB" id="9763290at2"/>
<dbReference type="PANTHER" id="PTHR43284">
    <property type="entry name" value="ASPARAGINE SYNTHETASE (GLUTAMINE-HYDROLYZING)"/>
    <property type="match status" value="1"/>
</dbReference>
<dbReference type="InterPro" id="IPR006426">
    <property type="entry name" value="Asn_synth_AEB"/>
</dbReference>
<dbReference type="Gene3D" id="3.60.20.10">
    <property type="entry name" value="Glutamine Phosphoribosylpyrophosphate, subunit 1, domain 1"/>
    <property type="match status" value="1"/>
</dbReference>
<feature type="domain" description="Asparagine synthetase" evidence="7">
    <location>
        <begin position="193"/>
        <end position="508"/>
    </location>
</feature>
<evidence type="ECO:0000313" key="10">
    <source>
        <dbReference type="Proteomes" id="UP000326287"/>
    </source>
</evidence>
<dbReference type="GO" id="GO:0004066">
    <property type="term" value="F:asparagine synthase (glutamine-hydrolyzing) activity"/>
    <property type="evidence" value="ECO:0007669"/>
    <property type="project" value="UniProtKB-EC"/>
</dbReference>